<protein>
    <submittedName>
        <fullName evidence="6">Serine/threonine exchanger SteT</fullName>
    </submittedName>
</protein>
<evidence type="ECO:0000256" key="3">
    <source>
        <dbReference type="ARBA" id="ARBA00022989"/>
    </source>
</evidence>
<keyword evidence="7" id="KW-1185">Reference proteome</keyword>
<dbReference type="Gene3D" id="1.20.1740.10">
    <property type="entry name" value="Amino acid/polyamine transporter I"/>
    <property type="match status" value="1"/>
</dbReference>
<dbReference type="RefSeq" id="WP_145357677.1">
    <property type="nucleotide sequence ID" value="NZ_CP036265.1"/>
</dbReference>
<dbReference type="EMBL" id="CP036265">
    <property type="protein sequence ID" value="QDT14821.1"/>
    <property type="molecule type" value="Genomic_DNA"/>
</dbReference>
<dbReference type="PANTHER" id="PTHR11785">
    <property type="entry name" value="AMINO ACID TRANSPORTER"/>
    <property type="match status" value="1"/>
</dbReference>
<dbReference type="Proteomes" id="UP000318741">
    <property type="component" value="Chromosome"/>
</dbReference>
<feature type="transmembrane region" description="Helical" evidence="5">
    <location>
        <begin position="137"/>
        <end position="156"/>
    </location>
</feature>
<reference evidence="6 7" key="1">
    <citation type="submission" date="2019-02" db="EMBL/GenBank/DDBJ databases">
        <title>Deep-cultivation of Planctomycetes and their phenomic and genomic characterization uncovers novel biology.</title>
        <authorList>
            <person name="Wiegand S."/>
            <person name="Jogler M."/>
            <person name="Boedeker C."/>
            <person name="Pinto D."/>
            <person name="Vollmers J."/>
            <person name="Rivas-Marin E."/>
            <person name="Kohn T."/>
            <person name="Peeters S.H."/>
            <person name="Heuer A."/>
            <person name="Rast P."/>
            <person name="Oberbeckmann S."/>
            <person name="Bunk B."/>
            <person name="Jeske O."/>
            <person name="Meyerdierks A."/>
            <person name="Storesund J.E."/>
            <person name="Kallscheuer N."/>
            <person name="Luecker S."/>
            <person name="Lage O.M."/>
            <person name="Pohl T."/>
            <person name="Merkel B.J."/>
            <person name="Hornburger P."/>
            <person name="Mueller R.-W."/>
            <person name="Bruemmer F."/>
            <person name="Labrenz M."/>
            <person name="Spormann A.M."/>
            <person name="Op den Camp H."/>
            <person name="Overmann J."/>
            <person name="Amann R."/>
            <person name="Jetten M.S.M."/>
            <person name="Mascher T."/>
            <person name="Medema M.H."/>
            <person name="Devos D.P."/>
            <person name="Kaster A.-K."/>
            <person name="Ovreas L."/>
            <person name="Rohde M."/>
            <person name="Galperin M.Y."/>
            <person name="Jogler C."/>
        </authorList>
    </citation>
    <scope>NUCLEOTIDE SEQUENCE [LARGE SCALE GENOMIC DNA]</scope>
    <source>
        <strain evidence="6 7">CA12</strain>
    </source>
</reference>
<name>A0A517P612_9PLAN</name>
<feature type="transmembrane region" description="Helical" evidence="5">
    <location>
        <begin position="59"/>
        <end position="79"/>
    </location>
</feature>
<organism evidence="6 7">
    <name type="scientific">Alienimonas californiensis</name>
    <dbReference type="NCBI Taxonomy" id="2527989"/>
    <lineage>
        <taxon>Bacteria</taxon>
        <taxon>Pseudomonadati</taxon>
        <taxon>Planctomycetota</taxon>
        <taxon>Planctomycetia</taxon>
        <taxon>Planctomycetales</taxon>
        <taxon>Planctomycetaceae</taxon>
        <taxon>Alienimonas</taxon>
    </lineage>
</organism>
<feature type="transmembrane region" description="Helical" evidence="5">
    <location>
        <begin position="168"/>
        <end position="188"/>
    </location>
</feature>
<feature type="transmembrane region" description="Helical" evidence="5">
    <location>
        <begin position="299"/>
        <end position="317"/>
    </location>
</feature>
<sequence>MTTAPTAAEPGEPESGNAGGGSFNTAALAAVVAASMIGAGVWTTSGYTLAALGTPERVMLVWALGGALALCGAAAYGGLAERVRGSGGEYLFLARTVHPLAGFLAGWVSLLAGFTGAAAFAGLVLEGYLWPDRPEDVPPGLVAAAAVLLCGALHALTPRGGTRTQTVVVAAKLALITLFCLYAGDRWLRGYFVNAATFPMEPPADAPAGWALIAALAGQLVWISASYSGFNAAVYVAGEARDPGRSVPRAMLWGTAAVTVLYLLLNAVFVFAPPIERVAGQNDVAAVAARFLGGGQLEFAVRAVICIGLVTSLSALVQTGPRVYAKMAADGLFPLPKLFRLREDGSAPPSTVLLQAALVAALCLSGTTIRGWLDYLGLTLSLSAAGAVACLFLLKSRGEPVPAWRLACGAVFVLATVGLAAVKLLNPPAWFHPLGPPAGLAATVISGAVLYWAFAAWKDPQKDRPVASL</sequence>
<gene>
    <name evidence="6" type="primary">steT</name>
    <name evidence="6" type="ORF">CA12_09010</name>
</gene>
<keyword evidence="4 5" id="KW-0472">Membrane</keyword>
<dbReference type="KEGG" id="acaf:CA12_09010"/>
<evidence type="ECO:0000256" key="4">
    <source>
        <dbReference type="ARBA" id="ARBA00023136"/>
    </source>
</evidence>
<dbReference type="OrthoDB" id="9809628at2"/>
<comment type="subcellular location">
    <subcellularLocation>
        <location evidence="1">Membrane</location>
        <topology evidence="1">Multi-pass membrane protein</topology>
    </subcellularLocation>
</comment>
<evidence type="ECO:0000256" key="1">
    <source>
        <dbReference type="ARBA" id="ARBA00004141"/>
    </source>
</evidence>
<dbReference type="InterPro" id="IPR050598">
    <property type="entry name" value="AminoAcid_Transporter"/>
</dbReference>
<feature type="transmembrane region" description="Helical" evidence="5">
    <location>
        <begin position="100"/>
        <end position="125"/>
    </location>
</feature>
<dbReference type="GO" id="GO:0015179">
    <property type="term" value="F:L-amino acid transmembrane transporter activity"/>
    <property type="evidence" value="ECO:0007669"/>
    <property type="project" value="TreeGrafter"/>
</dbReference>
<feature type="transmembrane region" description="Helical" evidence="5">
    <location>
        <begin position="208"/>
        <end position="238"/>
    </location>
</feature>
<dbReference type="PANTHER" id="PTHR11785:SF512">
    <property type="entry name" value="SOBREMESA, ISOFORM B"/>
    <property type="match status" value="1"/>
</dbReference>
<feature type="transmembrane region" description="Helical" evidence="5">
    <location>
        <begin position="250"/>
        <end position="272"/>
    </location>
</feature>
<accession>A0A517P612</accession>
<dbReference type="PIRSF" id="PIRSF006060">
    <property type="entry name" value="AA_transporter"/>
    <property type="match status" value="1"/>
</dbReference>
<feature type="transmembrane region" description="Helical" evidence="5">
    <location>
        <begin position="350"/>
        <end position="369"/>
    </location>
</feature>
<evidence type="ECO:0000313" key="7">
    <source>
        <dbReference type="Proteomes" id="UP000318741"/>
    </source>
</evidence>
<dbReference type="AlphaFoldDB" id="A0A517P612"/>
<feature type="transmembrane region" description="Helical" evidence="5">
    <location>
        <begin position="406"/>
        <end position="425"/>
    </location>
</feature>
<proteinExistence type="predicted"/>
<evidence type="ECO:0000313" key="6">
    <source>
        <dbReference type="EMBL" id="QDT14821.1"/>
    </source>
</evidence>
<keyword evidence="2 5" id="KW-0812">Transmembrane</keyword>
<dbReference type="InterPro" id="IPR002293">
    <property type="entry name" value="AA/rel_permease1"/>
</dbReference>
<evidence type="ECO:0000256" key="2">
    <source>
        <dbReference type="ARBA" id="ARBA00022692"/>
    </source>
</evidence>
<keyword evidence="3 5" id="KW-1133">Transmembrane helix</keyword>
<feature type="transmembrane region" description="Helical" evidence="5">
    <location>
        <begin position="375"/>
        <end position="394"/>
    </location>
</feature>
<evidence type="ECO:0000256" key="5">
    <source>
        <dbReference type="SAM" id="Phobius"/>
    </source>
</evidence>
<dbReference type="Pfam" id="PF13520">
    <property type="entry name" value="AA_permease_2"/>
    <property type="match status" value="1"/>
</dbReference>
<feature type="transmembrane region" description="Helical" evidence="5">
    <location>
        <begin position="437"/>
        <end position="457"/>
    </location>
</feature>
<feature type="transmembrane region" description="Helical" evidence="5">
    <location>
        <begin position="26"/>
        <end position="47"/>
    </location>
</feature>
<dbReference type="GO" id="GO:0016020">
    <property type="term" value="C:membrane"/>
    <property type="evidence" value="ECO:0007669"/>
    <property type="project" value="UniProtKB-SubCell"/>
</dbReference>